<comment type="cofactor">
    <cofactor evidence="7">
        <name>Mg(2+)</name>
        <dbReference type="ChEBI" id="CHEBI:18420"/>
    </cofactor>
    <text evidence="7">Binds 1 Mg(2+) ion per subunit.</text>
</comment>
<evidence type="ECO:0000256" key="1">
    <source>
        <dbReference type="ARBA" id="ARBA00022605"/>
    </source>
</evidence>
<comment type="subcellular location">
    <subcellularLocation>
        <location evidence="7">Cytoplasm</location>
    </subcellularLocation>
</comment>
<reference evidence="8 9" key="1">
    <citation type="submission" date="2018-04" db="EMBL/GenBank/DDBJ databases">
        <title>Sphingobacterium sp. M46 Genome.</title>
        <authorList>
            <person name="Cheng J."/>
            <person name="Li Y."/>
        </authorList>
    </citation>
    <scope>NUCLEOTIDE SEQUENCE [LARGE SCALE GENOMIC DNA]</scope>
    <source>
        <strain evidence="8 9">M46</strain>
    </source>
</reference>
<keyword evidence="2 7" id="KW-0808">Transferase</keyword>
<evidence type="ECO:0000313" key="9">
    <source>
        <dbReference type="Proteomes" id="UP000250831"/>
    </source>
</evidence>
<comment type="pathway">
    <text evidence="7">Metabolic intermediate biosynthesis; chorismate biosynthesis; chorismate from D-erythrose 4-phosphate and phosphoenolpyruvate: step 5/7.</text>
</comment>
<gene>
    <name evidence="7" type="primary">aroK</name>
    <name evidence="8" type="ORF">DCO56_25015</name>
</gene>
<keyword evidence="7" id="KW-0963">Cytoplasm</keyword>
<feature type="binding site" evidence="7">
    <location>
        <position position="119"/>
    </location>
    <ligand>
        <name>ATP</name>
        <dbReference type="ChEBI" id="CHEBI:30616"/>
    </ligand>
</feature>
<keyword evidence="7" id="KW-0460">Magnesium</keyword>
<comment type="subunit">
    <text evidence="7">Monomer.</text>
</comment>
<protein>
    <recommendedName>
        <fullName evidence="7">Shikimate kinase</fullName>
        <shortName evidence="7">SK</shortName>
        <ecNumber evidence="7">2.7.1.71</ecNumber>
    </recommendedName>
</protein>
<dbReference type="PANTHER" id="PTHR21087:SF16">
    <property type="entry name" value="SHIKIMATE KINASE 1, CHLOROPLASTIC"/>
    <property type="match status" value="1"/>
</dbReference>
<dbReference type="InterPro" id="IPR031322">
    <property type="entry name" value="Shikimate/glucono_kinase"/>
</dbReference>
<keyword evidence="5 7" id="KW-0067">ATP-binding</keyword>
<dbReference type="Proteomes" id="UP000250831">
    <property type="component" value="Unassembled WGS sequence"/>
</dbReference>
<proteinExistence type="inferred from homology"/>
<evidence type="ECO:0000313" key="8">
    <source>
        <dbReference type="EMBL" id="PUV21612.1"/>
    </source>
</evidence>
<feature type="binding site" evidence="7">
    <location>
        <begin position="12"/>
        <end position="17"/>
    </location>
    <ligand>
        <name>ATP</name>
        <dbReference type="ChEBI" id="CHEBI:30616"/>
    </ligand>
</feature>
<comment type="catalytic activity">
    <reaction evidence="7">
        <text>shikimate + ATP = 3-phosphoshikimate + ADP + H(+)</text>
        <dbReference type="Rhea" id="RHEA:13121"/>
        <dbReference type="ChEBI" id="CHEBI:15378"/>
        <dbReference type="ChEBI" id="CHEBI:30616"/>
        <dbReference type="ChEBI" id="CHEBI:36208"/>
        <dbReference type="ChEBI" id="CHEBI:145989"/>
        <dbReference type="ChEBI" id="CHEBI:456216"/>
        <dbReference type="EC" id="2.7.1.71"/>
    </reaction>
</comment>
<keyword evidence="9" id="KW-1185">Reference proteome</keyword>
<keyword evidence="6 7" id="KW-0057">Aromatic amino acid biosynthesis</keyword>
<keyword evidence="1 7" id="KW-0028">Amino-acid biosynthesis</keyword>
<dbReference type="PRINTS" id="PR01100">
    <property type="entry name" value="SHIKIMTKNASE"/>
</dbReference>
<dbReference type="CDD" id="cd00464">
    <property type="entry name" value="SK"/>
    <property type="match status" value="1"/>
</dbReference>
<dbReference type="InterPro" id="IPR000623">
    <property type="entry name" value="Shikimate_kinase/TSH1"/>
</dbReference>
<dbReference type="OrthoDB" id="9800332at2"/>
<dbReference type="SUPFAM" id="SSF52540">
    <property type="entry name" value="P-loop containing nucleoside triphosphate hydrolases"/>
    <property type="match status" value="1"/>
</dbReference>
<evidence type="ECO:0000256" key="3">
    <source>
        <dbReference type="ARBA" id="ARBA00022741"/>
    </source>
</evidence>
<dbReference type="GO" id="GO:0000287">
    <property type="term" value="F:magnesium ion binding"/>
    <property type="evidence" value="ECO:0007669"/>
    <property type="project" value="UniProtKB-UniRule"/>
</dbReference>
<dbReference type="HAMAP" id="MF_00109">
    <property type="entry name" value="Shikimate_kinase"/>
    <property type="match status" value="1"/>
</dbReference>
<evidence type="ECO:0000256" key="4">
    <source>
        <dbReference type="ARBA" id="ARBA00022777"/>
    </source>
</evidence>
<organism evidence="8 9">
    <name type="scientific">Sphingobacterium athyrii</name>
    <dbReference type="NCBI Taxonomy" id="2152717"/>
    <lineage>
        <taxon>Bacteria</taxon>
        <taxon>Pseudomonadati</taxon>
        <taxon>Bacteroidota</taxon>
        <taxon>Sphingobacteriia</taxon>
        <taxon>Sphingobacteriales</taxon>
        <taxon>Sphingobacteriaceae</taxon>
        <taxon>Sphingobacterium</taxon>
    </lineage>
</organism>
<keyword evidence="4 7" id="KW-0418">Kinase</keyword>
<dbReference type="GO" id="GO:0009073">
    <property type="term" value="P:aromatic amino acid family biosynthetic process"/>
    <property type="evidence" value="ECO:0007669"/>
    <property type="project" value="UniProtKB-KW"/>
</dbReference>
<keyword evidence="3 7" id="KW-0547">Nucleotide-binding</keyword>
<name>A0A363NLF4_9SPHI</name>
<comment type="similarity">
    <text evidence="7">Belongs to the shikimate kinase family.</text>
</comment>
<evidence type="ECO:0000256" key="6">
    <source>
        <dbReference type="ARBA" id="ARBA00023141"/>
    </source>
</evidence>
<evidence type="ECO:0000256" key="7">
    <source>
        <dbReference type="HAMAP-Rule" id="MF_00109"/>
    </source>
</evidence>
<dbReference type="RefSeq" id="WP_108636438.1">
    <property type="nucleotide sequence ID" value="NZ_DAMCKI010000019.1"/>
</dbReference>
<evidence type="ECO:0000256" key="2">
    <source>
        <dbReference type="ARBA" id="ARBA00022679"/>
    </source>
</evidence>
<keyword evidence="7" id="KW-0479">Metal-binding</keyword>
<feature type="binding site" evidence="7">
    <location>
        <position position="16"/>
    </location>
    <ligand>
        <name>Mg(2+)</name>
        <dbReference type="ChEBI" id="CHEBI:18420"/>
    </ligand>
</feature>
<dbReference type="GO" id="GO:0009423">
    <property type="term" value="P:chorismate biosynthetic process"/>
    <property type="evidence" value="ECO:0007669"/>
    <property type="project" value="UniProtKB-UniRule"/>
</dbReference>
<dbReference type="Pfam" id="PF01202">
    <property type="entry name" value="SKI"/>
    <property type="match status" value="1"/>
</dbReference>
<dbReference type="GO" id="GO:0005829">
    <property type="term" value="C:cytosol"/>
    <property type="evidence" value="ECO:0007669"/>
    <property type="project" value="TreeGrafter"/>
</dbReference>
<dbReference type="GO" id="GO:0008652">
    <property type="term" value="P:amino acid biosynthetic process"/>
    <property type="evidence" value="ECO:0007669"/>
    <property type="project" value="UniProtKB-KW"/>
</dbReference>
<dbReference type="PANTHER" id="PTHR21087">
    <property type="entry name" value="SHIKIMATE KINASE"/>
    <property type="match status" value="1"/>
</dbReference>
<feature type="binding site" evidence="7">
    <location>
        <position position="141"/>
    </location>
    <ligand>
        <name>substrate</name>
    </ligand>
</feature>
<comment type="caution">
    <text evidence="7">Lacks conserved residue(s) required for the propagation of feature annotation.</text>
</comment>
<dbReference type="EMBL" id="QCXX01000009">
    <property type="protein sequence ID" value="PUV21612.1"/>
    <property type="molecule type" value="Genomic_DNA"/>
</dbReference>
<dbReference type="UniPathway" id="UPA00053">
    <property type="reaction ID" value="UER00088"/>
</dbReference>
<dbReference type="GO" id="GO:0004765">
    <property type="term" value="F:shikimate kinase activity"/>
    <property type="evidence" value="ECO:0007669"/>
    <property type="project" value="UniProtKB-UniRule"/>
</dbReference>
<evidence type="ECO:0000256" key="5">
    <source>
        <dbReference type="ARBA" id="ARBA00022840"/>
    </source>
</evidence>
<sequence>MPKPIFLIGYMGSGKTTLGKKLASKLDLPFIDTDEEIVKQIGMSITEYFGQHGEEEFRKLEREQLRKFADSYAVISTGGGAPCFFDNMDWIKANGYAVYLQMSPKALFDRLSQSKLHKRPILIGKSPEELRAFIEEKLTEREPYYTRAHLTIDQLNTTVETLVALINQHNL</sequence>
<feature type="binding site" evidence="7">
    <location>
        <position position="79"/>
    </location>
    <ligand>
        <name>substrate</name>
    </ligand>
</feature>
<dbReference type="AlphaFoldDB" id="A0A363NLF4"/>
<comment type="function">
    <text evidence="7">Catalyzes the specific phosphorylation of the 3-hydroxyl group of shikimic acid using ATP as a cosubstrate.</text>
</comment>
<comment type="caution">
    <text evidence="8">The sequence shown here is derived from an EMBL/GenBank/DDBJ whole genome shotgun (WGS) entry which is preliminary data.</text>
</comment>
<accession>A0A363NLF4</accession>
<dbReference type="GO" id="GO:0005524">
    <property type="term" value="F:ATP binding"/>
    <property type="evidence" value="ECO:0007669"/>
    <property type="project" value="UniProtKB-UniRule"/>
</dbReference>
<dbReference type="InterPro" id="IPR027417">
    <property type="entry name" value="P-loop_NTPase"/>
</dbReference>
<dbReference type="Gene3D" id="3.40.50.300">
    <property type="entry name" value="P-loop containing nucleotide triphosphate hydrolases"/>
    <property type="match status" value="1"/>
</dbReference>
<dbReference type="EC" id="2.7.1.71" evidence="7"/>
<feature type="binding site" evidence="7">
    <location>
        <position position="34"/>
    </location>
    <ligand>
        <name>substrate</name>
    </ligand>
</feature>
<feature type="binding site" evidence="7">
    <location>
        <position position="58"/>
    </location>
    <ligand>
        <name>substrate</name>
    </ligand>
</feature>